<sequence>MDDSTLATAISDLLERGPFPTDRAALLLNSLAVRHGIDSRRIFWWAGAPLMDREIQYEGSEEGLSRLSVLLADVRGEICLVASDERASPWPVWALRPGEVIPLLSELPFFEYFLVLDGGATLLFDTHHNTLVVSRE</sequence>
<protein>
    <submittedName>
        <fullName evidence="1">Uncharacterized protein</fullName>
    </submittedName>
</protein>
<reference evidence="1" key="1">
    <citation type="submission" date="2022-10" db="EMBL/GenBank/DDBJ databases">
        <title>Culturing micro-colonial fungi from biological soil crusts in the Mojave desert and describing Neophaeococcomyces mojavensis, and introducing the new genera and species Taxawa tesnikishii.</title>
        <authorList>
            <person name="Kurbessoian T."/>
            <person name="Stajich J.E."/>
        </authorList>
    </citation>
    <scope>NUCLEOTIDE SEQUENCE</scope>
    <source>
        <strain evidence="1">TK_35</strain>
    </source>
</reference>
<dbReference type="EMBL" id="JAPDRN010000114">
    <property type="protein sequence ID" value="KAJ9621481.1"/>
    <property type="molecule type" value="Genomic_DNA"/>
</dbReference>
<comment type="caution">
    <text evidence="1">The sequence shown here is derived from an EMBL/GenBank/DDBJ whole genome shotgun (WGS) entry which is preliminary data.</text>
</comment>
<proteinExistence type="predicted"/>
<dbReference type="AlphaFoldDB" id="A0AA38XTG9"/>
<evidence type="ECO:0000313" key="1">
    <source>
        <dbReference type="EMBL" id="KAJ9621481.1"/>
    </source>
</evidence>
<gene>
    <name evidence="1" type="ORF">H2204_011916</name>
</gene>
<organism evidence="1">
    <name type="scientific">Knufia peltigerae</name>
    <dbReference type="NCBI Taxonomy" id="1002370"/>
    <lineage>
        <taxon>Eukaryota</taxon>
        <taxon>Fungi</taxon>
        <taxon>Dikarya</taxon>
        <taxon>Ascomycota</taxon>
        <taxon>Pezizomycotina</taxon>
        <taxon>Eurotiomycetes</taxon>
        <taxon>Chaetothyriomycetidae</taxon>
        <taxon>Chaetothyriales</taxon>
        <taxon>Trichomeriaceae</taxon>
        <taxon>Knufia</taxon>
    </lineage>
</organism>
<accession>A0AA38XTG9</accession>
<name>A0AA38XTG9_9EURO</name>